<dbReference type="SUPFAM" id="SSF55874">
    <property type="entry name" value="ATPase domain of HSP90 chaperone/DNA topoisomerase II/histidine kinase"/>
    <property type="match status" value="1"/>
</dbReference>
<evidence type="ECO:0000256" key="6">
    <source>
        <dbReference type="ARBA" id="ARBA00022741"/>
    </source>
</evidence>
<comment type="caution">
    <text evidence="11">The sequence shown here is derived from an EMBL/GenBank/DDBJ whole genome shotgun (WGS) entry which is preliminary data.</text>
</comment>
<keyword evidence="8" id="KW-0067">ATP-binding</keyword>
<protein>
    <recommendedName>
        <fullName evidence="3">histidine kinase</fullName>
        <ecNumber evidence="3">2.7.13.3</ecNumber>
    </recommendedName>
</protein>
<dbReference type="EMBL" id="PZZL01000019">
    <property type="protein sequence ID" value="PTM49304.1"/>
    <property type="molecule type" value="Genomic_DNA"/>
</dbReference>
<keyword evidence="12" id="KW-1185">Reference proteome</keyword>
<keyword evidence="7 11" id="KW-0418">Kinase</keyword>
<dbReference type="CDD" id="cd00082">
    <property type="entry name" value="HisKA"/>
    <property type="match status" value="1"/>
</dbReference>
<dbReference type="InterPro" id="IPR003661">
    <property type="entry name" value="HisK_dim/P_dom"/>
</dbReference>
<dbReference type="InterPro" id="IPR003594">
    <property type="entry name" value="HATPase_dom"/>
</dbReference>
<keyword evidence="6" id="KW-0547">Nucleotide-binding</keyword>
<comment type="subcellular location">
    <subcellularLocation>
        <location evidence="2">Cell membrane</location>
        <topology evidence="2">Multi-pass membrane protein</topology>
    </subcellularLocation>
</comment>
<evidence type="ECO:0000256" key="8">
    <source>
        <dbReference type="ARBA" id="ARBA00022840"/>
    </source>
</evidence>
<comment type="catalytic activity">
    <reaction evidence="1">
        <text>ATP + protein L-histidine = ADP + protein N-phospho-L-histidine.</text>
        <dbReference type="EC" id="2.7.13.3"/>
    </reaction>
</comment>
<gene>
    <name evidence="11" type="ORF">C8P69_11918</name>
</gene>
<keyword evidence="5" id="KW-0808">Transferase</keyword>
<dbReference type="OrthoDB" id="7818322at2"/>
<dbReference type="SUPFAM" id="SSF47384">
    <property type="entry name" value="Homodimeric domain of signal transducing histidine kinase"/>
    <property type="match status" value="1"/>
</dbReference>
<accession>A0A2T4YWW1</accession>
<dbReference type="PANTHER" id="PTHR44936">
    <property type="entry name" value="SENSOR PROTEIN CREC"/>
    <property type="match status" value="1"/>
</dbReference>
<reference evidence="11 12" key="1">
    <citation type="submission" date="2018-04" db="EMBL/GenBank/DDBJ databases">
        <title>Genomic Encyclopedia of Archaeal and Bacterial Type Strains, Phase II (KMG-II): from individual species to whole genera.</title>
        <authorList>
            <person name="Goeker M."/>
        </authorList>
    </citation>
    <scope>NUCLEOTIDE SEQUENCE [LARGE SCALE GENOMIC DNA]</scope>
    <source>
        <strain evidence="11 12">DSM 25521</strain>
    </source>
</reference>
<dbReference type="GO" id="GO:0005886">
    <property type="term" value="C:plasma membrane"/>
    <property type="evidence" value="ECO:0007669"/>
    <property type="project" value="UniProtKB-SubCell"/>
</dbReference>
<evidence type="ECO:0000259" key="10">
    <source>
        <dbReference type="PROSITE" id="PS50109"/>
    </source>
</evidence>
<evidence type="ECO:0000256" key="3">
    <source>
        <dbReference type="ARBA" id="ARBA00012438"/>
    </source>
</evidence>
<dbReference type="PANTHER" id="PTHR44936:SF10">
    <property type="entry name" value="SENSOR PROTEIN RSTB"/>
    <property type="match status" value="1"/>
</dbReference>
<dbReference type="PROSITE" id="PS50109">
    <property type="entry name" value="HIS_KIN"/>
    <property type="match status" value="1"/>
</dbReference>
<dbReference type="RefSeq" id="WP_108179525.1">
    <property type="nucleotide sequence ID" value="NZ_PZZL01000019.1"/>
</dbReference>
<dbReference type="Gene3D" id="1.10.287.130">
    <property type="match status" value="1"/>
</dbReference>
<dbReference type="GO" id="GO:0005524">
    <property type="term" value="F:ATP binding"/>
    <property type="evidence" value="ECO:0007669"/>
    <property type="project" value="UniProtKB-KW"/>
</dbReference>
<dbReference type="Pfam" id="PF00512">
    <property type="entry name" value="HisKA"/>
    <property type="match status" value="1"/>
</dbReference>
<keyword evidence="4" id="KW-1003">Cell membrane</keyword>
<dbReference type="InterPro" id="IPR036890">
    <property type="entry name" value="HATPase_C_sf"/>
</dbReference>
<dbReference type="InterPro" id="IPR050980">
    <property type="entry name" value="2C_sensor_his_kinase"/>
</dbReference>
<keyword evidence="9" id="KW-0812">Transmembrane</keyword>
<feature type="transmembrane region" description="Helical" evidence="9">
    <location>
        <begin position="167"/>
        <end position="188"/>
    </location>
</feature>
<evidence type="ECO:0000256" key="9">
    <source>
        <dbReference type="SAM" id="Phobius"/>
    </source>
</evidence>
<evidence type="ECO:0000256" key="7">
    <source>
        <dbReference type="ARBA" id="ARBA00022777"/>
    </source>
</evidence>
<dbReference type="Proteomes" id="UP000241808">
    <property type="component" value="Unassembled WGS sequence"/>
</dbReference>
<dbReference type="EC" id="2.7.13.3" evidence="3"/>
<evidence type="ECO:0000256" key="1">
    <source>
        <dbReference type="ARBA" id="ARBA00000085"/>
    </source>
</evidence>
<dbReference type="AlphaFoldDB" id="A0A2T4YWW1"/>
<dbReference type="InterPro" id="IPR036097">
    <property type="entry name" value="HisK_dim/P_sf"/>
</dbReference>
<feature type="domain" description="Histidine kinase" evidence="10">
    <location>
        <begin position="264"/>
        <end position="466"/>
    </location>
</feature>
<evidence type="ECO:0000256" key="2">
    <source>
        <dbReference type="ARBA" id="ARBA00004651"/>
    </source>
</evidence>
<dbReference type="GO" id="GO:0000155">
    <property type="term" value="F:phosphorelay sensor kinase activity"/>
    <property type="evidence" value="ECO:0007669"/>
    <property type="project" value="InterPro"/>
</dbReference>
<proteinExistence type="predicted"/>
<name>A0A2T4YWW1_9HYPH</name>
<sequence>MAKALVLPVAIRLPLLAAAMIFIVAVASTQAAVTLMGRQTDRLVDALGQTYLDGLSASLLPHVLAGDDRGTRSALSQAMAFQTDVAERRLVFIKAGGGPVIEIRRQDVAADEPLPGAIMAVEQGAFFRDDGSKWVWRRLISSGMNHGTVAANLDTSALYSGRSMVRWSLLAIDLAFSGLCAVAGFFIVRRIQRPVTMVATRLYDAALGVVRPIGPQEIPTNDAQAERMIHAFNAMVHAVAERDQVLEHLAEQQRAADLGRLLATVAHEVRNPLGGMRTAVSTLKRFGDQEQPRRDAVLFLERGISALQHVVDATLETYRARPEWRPLALADFEDLRLLIDADGRSRNVKLDLHLDIPDPVQVPALDVRQILLNLLLNAVRASSDGDVVELSAKLDQETLLVSVADKGRGIDQQMAESIEGGSVPATGAGLGVAVVIRLVENLRGRVSIQSIPGTGTTITLRLPVQSTAEMPA</sequence>
<evidence type="ECO:0000313" key="12">
    <source>
        <dbReference type="Proteomes" id="UP000241808"/>
    </source>
</evidence>
<evidence type="ECO:0000313" key="11">
    <source>
        <dbReference type="EMBL" id="PTM49304.1"/>
    </source>
</evidence>
<evidence type="ECO:0000256" key="5">
    <source>
        <dbReference type="ARBA" id="ARBA00022679"/>
    </source>
</evidence>
<dbReference type="SMART" id="SM00388">
    <property type="entry name" value="HisKA"/>
    <property type="match status" value="1"/>
</dbReference>
<keyword evidence="9" id="KW-1133">Transmembrane helix</keyword>
<dbReference type="Gene3D" id="3.30.565.10">
    <property type="entry name" value="Histidine kinase-like ATPase, C-terminal domain"/>
    <property type="match status" value="1"/>
</dbReference>
<dbReference type="InterPro" id="IPR005467">
    <property type="entry name" value="His_kinase_dom"/>
</dbReference>
<organism evidence="11 12">
    <name type="scientific">Phreatobacter oligotrophus</name>
    <dbReference type="NCBI Taxonomy" id="1122261"/>
    <lineage>
        <taxon>Bacteria</taxon>
        <taxon>Pseudomonadati</taxon>
        <taxon>Pseudomonadota</taxon>
        <taxon>Alphaproteobacteria</taxon>
        <taxon>Hyphomicrobiales</taxon>
        <taxon>Phreatobacteraceae</taxon>
        <taxon>Phreatobacter</taxon>
    </lineage>
</organism>
<dbReference type="Pfam" id="PF02518">
    <property type="entry name" value="HATPase_c"/>
    <property type="match status" value="1"/>
</dbReference>
<dbReference type="SMART" id="SM00387">
    <property type="entry name" value="HATPase_c"/>
    <property type="match status" value="1"/>
</dbReference>
<evidence type="ECO:0000256" key="4">
    <source>
        <dbReference type="ARBA" id="ARBA00022475"/>
    </source>
</evidence>
<keyword evidence="9" id="KW-0472">Membrane</keyword>